<dbReference type="AlphaFoldDB" id="I3Y568"/>
<evidence type="ECO:0000256" key="1">
    <source>
        <dbReference type="ARBA" id="ARBA00004651"/>
    </source>
</evidence>
<dbReference type="GO" id="GO:0016887">
    <property type="term" value="F:ATP hydrolysis activity"/>
    <property type="evidence" value="ECO:0007669"/>
    <property type="project" value="InterPro"/>
</dbReference>
<feature type="transmembrane region" description="Helical" evidence="9">
    <location>
        <begin position="329"/>
        <end position="354"/>
    </location>
</feature>
<name>I3Y568_THIV6</name>
<dbReference type="GO" id="GO:0005524">
    <property type="term" value="F:ATP binding"/>
    <property type="evidence" value="ECO:0007669"/>
    <property type="project" value="UniProtKB-KW"/>
</dbReference>
<organism evidence="12 13">
    <name type="scientific">Thiocystis violascens (strain ATCC 17096 / DSM 198 / 6111)</name>
    <name type="common">Chromatium violascens</name>
    <dbReference type="NCBI Taxonomy" id="765911"/>
    <lineage>
        <taxon>Bacteria</taxon>
        <taxon>Pseudomonadati</taxon>
        <taxon>Pseudomonadota</taxon>
        <taxon>Gammaproteobacteria</taxon>
        <taxon>Chromatiales</taxon>
        <taxon>Chromatiaceae</taxon>
        <taxon>Thiocystis</taxon>
    </lineage>
</organism>
<feature type="region of interest" description="Disordered" evidence="8">
    <location>
        <begin position="15"/>
        <end position="36"/>
    </location>
</feature>
<dbReference type="SUPFAM" id="SSF52540">
    <property type="entry name" value="P-loop containing nucleoside triphosphate hydrolases"/>
    <property type="match status" value="1"/>
</dbReference>
<evidence type="ECO:0000313" key="13">
    <source>
        <dbReference type="Proteomes" id="UP000006062"/>
    </source>
</evidence>
<keyword evidence="6 9" id="KW-1133">Transmembrane helix</keyword>
<proteinExistence type="predicted"/>
<dbReference type="PANTHER" id="PTHR43394">
    <property type="entry name" value="ATP-DEPENDENT PERMEASE MDL1, MITOCHONDRIAL"/>
    <property type="match status" value="1"/>
</dbReference>
<dbReference type="PANTHER" id="PTHR43394:SF1">
    <property type="entry name" value="ATP-BINDING CASSETTE SUB-FAMILY B MEMBER 10, MITOCHONDRIAL"/>
    <property type="match status" value="1"/>
</dbReference>
<feature type="transmembrane region" description="Helical" evidence="9">
    <location>
        <begin position="256"/>
        <end position="275"/>
    </location>
</feature>
<feature type="domain" description="ABC transmembrane type-1" evidence="11">
    <location>
        <begin position="215"/>
        <end position="504"/>
    </location>
</feature>
<evidence type="ECO:0000256" key="8">
    <source>
        <dbReference type="SAM" id="MobiDB-lite"/>
    </source>
</evidence>
<keyword evidence="7 9" id="KW-0472">Membrane</keyword>
<dbReference type="InterPro" id="IPR003593">
    <property type="entry name" value="AAA+_ATPase"/>
</dbReference>
<evidence type="ECO:0000259" key="11">
    <source>
        <dbReference type="PROSITE" id="PS50929"/>
    </source>
</evidence>
<dbReference type="Pfam" id="PF00005">
    <property type="entry name" value="ABC_tran"/>
    <property type="match status" value="1"/>
</dbReference>
<dbReference type="KEGG" id="tvi:Thivi_0046"/>
<feature type="transmembrane region" description="Helical" evidence="9">
    <location>
        <begin position="360"/>
        <end position="379"/>
    </location>
</feature>
<dbReference type="CDD" id="cd18563">
    <property type="entry name" value="ABC_6TM_exporter_like"/>
    <property type="match status" value="1"/>
</dbReference>
<evidence type="ECO:0000256" key="7">
    <source>
        <dbReference type="ARBA" id="ARBA00023136"/>
    </source>
</evidence>
<evidence type="ECO:0000259" key="10">
    <source>
        <dbReference type="PROSITE" id="PS50893"/>
    </source>
</evidence>
<dbReference type="HOGENOM" id="CLU_000604_84_2_6"/>
<keyword evidence="5" id="KW-0067">ATP-binding</keyword>
<accession>I3Y568</accession>
<evidence type="ECO:0000256" key="6">
    <source>
        <dbReference type="ARBA" id="ARBA00022989"/>
    </source>
</evidence>
<dbReference type="InterPro" id="IPR039421">
    <property type="entry name" value="Type_1_exporter"/>
</dbReference>
<dbReference type="GO" id="GO:0015421">
    <property type="term" value="F:ABC-type oligopeptide transporter activity"/>
    <property type="evidence" value="ECO:0007669"/>
    <property type="project" value="TreeGrafter"/>
</dbReference>
<evidence type="ECO:0000256" key="3">
    <source>
        <dbReference type="ARBA" id="ARBA00022692"/>
    </source>
</evidence>
<feature type="domain" description="ABC transporter" evidence="10">
    <location>
        <begin position="538"/>
        <end position="771"/>
    </location>
</feature>
<evidence type="ECO:0000256" key="2">
    <source>
        <dbReference type="ARBA" id="ARBA00022448"/>
    </source>
</evidence>
<dbReference type="SMART" id="SM00382">
    <property type="entry name" value="AAA"/>
    <property type="match status" value="1"/>
</dbReference>
<reference evidence="12 13" key="1">
    <citation type="submission" date="2012-06" db="EMBL/GenBank/DDBJ databases">
        <title>Complete sequence of Thiocystis violascens DSM 198.</title>
        <authorList>
            <consortium name="US DOE Joint Genome Institute"/>
            <person name="Lucas S."/>
            <person name="Han J."/>
            <person name="Lapidus A."/>
            <person name="Cheng J.-F."/>
            <person name="Goodwin L."/>
            <person name="Pitluck S."/>
            <person name="Peters L."/>
            <person name="Ovchinnikova G."/>
            <person name="Teshima H."/>
            <person name="Detter J.C."/>
            <person name="Han C."/>
            <person name="Tapia R."/>
            <person name="Land M."/>
            <person name="Hauser L."/>
            <person name="Kyrpides N."/>
            <person name="Ivanova N."/>
            <person name="Pagani I."/>
            <person name="Vogl K."/>
            <person name="Liu Z."/>
            <person name="Frigaard N.-U."/>
            <person name="Bryant D."/>
            <person name="Woyke T."/>
        </authorList>
    </citation>
    <scope>NUCLEOTIDE SEQUENCE [LARGE SCALE GENOMIC DNA]</scope>
    <source>
        <strain evidence="13">ATCC 17096 / DSM 198 / 6111</strain>
    </source>
</reference>
<feature type="transmembrane region" description="Helical" evidence="9">
    <location>
        <begin position="472"/>
        <end position="490"/>
    </location>
</feature>
<dbReference type="eggNOG" id="COG1132">
    <property type="taxonomic scope" value="Bacteria"/>
</dbReference>
<dbReference type="GO" id="GO:0005886">
    <property type="term" value="C:plasma membrane"/>
    <property type="evidence" value="ECO:0007669"/>
    <property type="project" value="UniProtKB-SubCell"/>
</dbReference>
<dbReference type="PROSITE" id="PS00211">
    <property type="entry name" value="ABC_TRANSPORTER_1"/>
    <property type="match status" value="1"/>
</dbReference>
<dbReference type="Proteomes" id="UP000006062">
    <property type="component" value="Chromosome"/>
</dbReference>
<evidence type="ECO:0000256" key="5">
    <source>
        <dbReference type="ARBA" id="ARBA00022840"/>
    </source>
</evidence>
<evidence type="ECO:0000313" key="12">
    <source>
        <dbReference type="EMBL" id="AFL72136.1"/>
    </source>
</evidence>
<dbReference type="EMBL" id="CP003154">
    <property type="protein sequence ID" value="AFL72136.1"/>
    <property type="molecule type" value="Genomic_DNA"/>
</dbReference>
<dbReference type="InterPro" id="IPR036640">
    <property type="entry name" value="ABC1_TM_sf"/>
</dbReference>
<gene>
    <name evidence="12" type="ordered locus">Thivi_0046</name>
</gene>
<sequence length="782" mass="85587">MSASRSLRRRSLVCMDPDSPLAQPASPTDLPSLPWDAPNGPLPPWWTAALQSQLDAGEFPLAWFVPDLNQRLHYHAGFLCLTPRRLLGPDPTGATDVWMSWPLAELDQVQAGQRGEAGFLELLGTDRRLAYWRHTAACQASAKRFAAQCTAAIDRLGGRAVAGGEGQGTICPTCGAVVPSGQTDCAFCVAPPLPPPGRSLWRLTRFARPRVGLIALGFGLMLACTAVSLVPPYLTIPLLDEVLIPHQSTGAPLDHGLALFYLAGLGGAALLAWLLGWGRTYVLAVVSERIAADLRSATYSHLQTLSLEFFGGKRTGDLMARIGTDTERLCYFLSVSLLDLLNDLLTILMVSVVLFSIDPVLALVTLAPFPLIAWLVQSVRARLRHGFERGSRAWAEMTSVLADTIPGIRVVKAFTQERREIERFDQANENVVAINTRVNTLWSFFGSTVTFLTELGLLVVWAFGVWQVGQDHVTVGVLTAFIAYIGRFYARLDTLSRLVGAVQRAAASTHRVFEILDRIPSVPEPSHPVALERVKGALELRGVSFQYGPRRVLHDINLAIQPGEMVGLVGHTGAGKTTLVNLICRFFDVAEGQLLVDGVDVRSFPVEAYRRNIGIVLQEPFLFFGTIADNIAYGRPGASRAEVMAAARTARAHEFILRLPDGYDSLVGERGQSLSGGERQRISIARALLTDPRILILDEATSSVDTETEREIQGAIDNLTQGRTTIAIAHRLSTLRQADRLVVLERGRISEVGTHKALLEQRGAYYRLYHAQMEQAKQHVIM</sequence>
<evidence type="ECO:0000256" key="4">
    <source>
        <dbReference type="ARBA" id="ARBA00022741"/>
    </source>
</evidence>
<dbReference type="PROSITE" id="PS50929">
    <property type="entry name" value="ABC_TM1F"/>
    <property type="match status" value="1"/>
</dbReference>
<keyword evidence="3 9" id="KW-0812">Transmembrane</keyword>
<dbReference type="Gene3D" id="1.20.1560.10">
    <property type="entry name" value="ABC transporter type 1, transmembrane domain"/>
    <property type="match status" value="1"/>
</dbReference>
<dbReference type="InterPro" id="IPR003439">
    <property type="entry name" value="ABC_transporter-like_ATP-bd"/>
</dbReference>
<dbReference type="STRING" id="765911.Thivi_0046"/>
<dbReference type="InterPro" id="IPR027417">
    <property type="entry name" value="P-loop_NTPase"/>
</dbReference>
<dbReference type="PROSITE" id="PS50893">
    <property type="entry name" value="ABC_TRANSPORTER_2"/>
    <property type="match status" value="1"/>
</dbReference>
<dbReference type="Pfam" id="PF00664">
    <property type="entry name" value="ABC_membrane"/>
    <property type="match status" value="1"/>
</dbReference>
<dbReference type="InterPro" id="IPR017871">
    <property type="entry name" value="ABC_transporter-like_CS"/>
</dbReference>
<evidence type="ECO:0000256" key="9">
    <source>
        <dbReference type="SAM" id="Phobius"/>
    </source>
</evidence>
<keyword evidence="4" id="KW-0547">Nucleotide-binding</keyword>
<dbReference type="Gene3D" id="3.40.50.300">
    <property type="entry name" value="P-loop containing nucleotide triphosphate hydrolases"/>
    <property type="match status" value="1"/>
</dbReference>
<dbReference type="FunFam" id="3.40.50.300:FF:000287">
    <property type="entry name" value="Multidrug ABC transporter ATP-binding protein"/>
    <property type="match status" value="1"/>
</dbReference>
<feature type="transmembrane region" description="Helical" evidence="9">
    <location>
        <begin position="211"/>
        <end position="236"/>
    </location>
</feature>
<keyword evidence="13" id="KW-1185">Reference proteome</keyword>
<protein>
    <submittedName>
        <fullName evidence="12">ABC-type multidrug transport system, ATPase and permease component</fullName>
    </submittedName>
</protein>
<comment type="subcellular location">
    <subcellularLocation>
        <location evidence="1">Cell membrane</location>
        <topology evidence="1">Multi-pass membrane protein</topology>
    </subcellularLocation>
</comment>
<keyword evidence="2" id="KW-0813">Transport</keyword>
<dbReference type="SUPFAM" id="SSF90123">
    <property type="entry name" value="ABC transporter transmembrane region"/>
    <property type="match status" value="1"/>
</dbReference>
<dbReference type="InterPro" id="IPR011527">
    <property type="entry name" value="ABC1_TM_dom"/>
</dbReference>
<feature type="transmembrane region" description="Helical" evidence="9">
    <location>
        <begin position="444"/>
        <end position="466"/>
    </location>
</feature>